<dbReference type="InterPro" id="IPR012795">
    <property type="entry name" value="tRNA_Ile_lys_synt_N"/>
</dbReference>
<dbReference type="PANTHER" id="PTHR43033">
    <property type="entry name" value="TRNA(ILE)-LYSIDINE SYNTHASE-RELATED"/>
    <property type="match status" value="1"/>
</dbReference>
<dbReference type="GO" id="GO:0032267">
    <property type="term" value="F:tRNA(Ile)-lysidine synthase activity"/>
    <property type="evidence" value="ECO:0007669"/>
    <property type="project" value="UniProtKB-EC"/>
</dbReference>
<keyword evidence="6 8" id="KW-0067">ATP-binding</keyword>
<dbReference type="NCBIfam" id="TIGR02433">
    <property type="entry name" value="lysidine_TilS_C"/>
    <property type="match status" value="1"/>
</dbReference>
<protein>
    <recommendedName>
        <fullName evidence="8">tRNA(Ile)-lysidine synthase</fullName>
        <ecNumber evidence="8">6.3.4.19</ecNumber>
    </recommendedName>
    <alternativeName>
        <fullName evidence="8">tRNA(Ile)-2-lysyl-cytidine synthase</fullName>
    </alternativeName>
    <alternativeName>
        <fullName evidence="8">tRNA(Ile)-lysidine synthetase</fullName>
    </alternativeName>
</protein>
<evidence type="ECO:0000256" key="1">
    <source>
        <dbReference type="ARBA" id="ARBA00004496"/>
    </source>
</evidence>
<feature type="binding site" evidence="8">
    <location>
        <begin position="26"/>
        <end position="31"/>
    </location>
    <ligand>
        <name>ATP</name>
        <dbReference type="ChEBI" id="CHEBI:30616"/>
    </ligand>
</feature>
<comment type="subcellular location">
    <subcellularLocation>
        <location evidence="1 8">Cytoplasm</location>
    </subcellularLocation>
</comment>
<comment type="catalytic activity">
    <reaction evidence="7 8">
        <text>cytidine(34) in tRNA(Ile2) + L-lysine + ATP = lysidine(34) in tRNA(Ile2) + AMP + diphosphate + H(+)</text>
        <dbReference type="Rhea" id="RHEA:43744"/>
        <dbReference type="Rhea" id="RHEA-COMP:10625"/>
        <dbReference type="Rhea" id="RHEA-COMP:10670"/>
        <dbReference type="ChEBI" id="CHEBI:15378"/>
        <dbReference type="ChEBI" id="CHEBI:30616"/>
        <dbReference type="ChEBI" id="CHEBI:32551"/>
        <dbReference type="ChEBI" id="CHEBI:33019"/>
        <dbReference type="ChEBI" id="CHEBI:82748"/>
        <dbReference type="ChEBI" id="CHEBI:83665"/>
        <dbReference type="ChEBI" id="CHEBI:456215"/>
        <dbReference type="EC" id="6.3.4.19"/>
    </reaction>
</comment>
<keyword evidence="3 8" id="KW-0436">Ligase</keyword>
<evidence type="ECO:0000256" key="4">
    <source>
        <dbReference type="ARBA" id="ARBA00022694"/>
    </source>
</evidence>
<evidence type="ECO:0000256" key="8">
    <source>
        <dbReference type="HAMAP-Rule" id="MF_01161"/>
    </source>
</evidence>
<reference evidence="10 11" key="1">
    <citation type="submission" date="2018-03" db="EMBL/GenBank/DDBJ databases">
        <title>Alkalicoccus saliphilus sp. nov., isolated from a mineral pool.</title>
        <authorList>
            <person name="Zhao B."/>
        </authorList>
    </citation>
    <scope>NUCLEOTIDE SEQUENCE [LARGE SCALE GENOMIC DNA]</scope>
    <source>
        <strain evidence="10 11">6AG</strain>
    </source>
</reference>
<dbReference type="RefSeq" id="WP_107585626.1">
    <property type="nucleotide sequence ID" value="NZ_PZJJ01000023.1"/>
</dbReference>
<dbReference type="OrthoDB" id="9807403at2"/>
<dbReference type="NCBIfam" id="TIGR02432">
    <property type="entry name" value="lysidine_TilS_N"/>
    <property type="match status" value="1"/>
</dbReference>
<proteinExistence type="inferred from homology"/>
<dbReference type="SUPFAM" id="SSF82829">
    <property type="entry name" value="MesJ substrate recognition domain-like"/>
    <property type="match status" value="1"/>
</dbReference>
<dbReference type="InterPro" id="IPR011063">
    <property type="entry name" value="TilS/TtcA_N"/>
</dbReference>
<name>A0A2T4U440_9BACI</name>
<dbReference type="GO" id="GO:0006400">
    <property type="term" value="P:tRNA modification"/>
    <property type="evidence" value="ECO:0007669"/>
    <property type="project" value="UniProtKB-UniRule"/>
</dbReference>
<dbReference type="InterPro" id="IPR012796">
    <property type="entry name" value="Lysidine-tRNA-synth_C"/>
</dbReference>
<dbReference type="EC" id="6.3.4.19" evidence="8"/>
<dbReference type="Pfam" id="PF01171">
    <property type="entry name" value="ATP_bind_3"/>
    <property type="match status" value="1"/>
</dbReference>
<dbReference type="InterPro" id="IPR012094">
    <property type="entry name" value="tRNA_Ile_lys_synt"/>
</dbReference>
<evidence type="ECO:0000256" key="5">
    <source>
        <dbReference type="ARBA" id="ARBA00022741"/>
    </source>
</evidence>
<keyword evidence="4 8" id="KW-0819">tRNA processing</keyword>
<evidence type="ECO:0000259" key="9">
    <source>
        <dbReference type="SMART" id="SM00977"/>
    </source>
</evidence>
<dbReference type="SUPFAM" id="SSF56037">
    <property type="entry name" value="PheT/TilS domain"/>
    <property type="match status" value="1"/>
</dbReference>
<evidence type="ECO:0000313" key="10">
    <source>
        <dbReference type="EMBL" id="PTL38167.1"/>
    </source>
</evidence>
<dbReference type="GO" id="GO:0005737">
    <property type="term" value="C:cytoplasm"/>
    <property type="evidence" value="ECO:0007669"/>
    <property type="project" value="UniProtKB-SubCell"/>
</dbReference>
<dbReference type="PANTHER" id="PTHR43033:SF1">
    <property type="entry name" value="TRNA(ILE)-LYSIDINE SYNTHASE-RELATED"/>
    <property type="match status" value="1"/>
</dbReference>
<dbReference type="Gene3D" id="3.40.50.620">
    <property type="entry name" value="HUPs"/>
    <property type="match status" value="1"/>
</dbReference>
<dbReference type="Gene3D" id="3.30.465.60">
    <property type="match status" value="1"/>
</dbReference>
<dbReference type="SMART" id="SM00977">
    <property type="entry name" value="TilS_C"/>
    <property type="match status" value="1"/>
</dbReference>
<accession>A0A2T4U440</accession>
<dbReference type="CDD" id="cd01992">
    <property type="entry name" value="TilS_N"/>
    <property type="match status" value="1"/>
</dbReference>
<evidence type="ECO:0000256" key="3">
    <source>
        <dbReference type="ARBA" id="ARBA00022598"/>
    </source>
</evidence>
<evidence type="ECO:0000313" key="11">
    <source>
        <dbReference type="Proteomes" id="UP000240509"/>
    </source>
</evidence>
<dbReference type="GO" id="GO:0005524">
    <property type="term" value="F:ATP binding"/>
    <property type="evidence" value="ECO:0007669"/>
    <property type="project" value="UniProtKB-UniRule"/>
</dbReference>
<keyword evidence="11" id="KW-1185">Reference proteome</keyword>
<dbReference type="SUPFAM" id="SSF52402">
    <property type="entry name" value="Adenine nucleotide alpha hydrolases-like"/>
    <property type="match status" value="1"/>
</dbReference>
<dbReference type="InterPro" id="IPR014729">
    <property type="entry name" value="Rossmann-like_a/b/a_fold"/>
</dbReference>
<feature type="domain" description="Lysidine-tRNA(Ile) synthetase C-terminal" evidence="9">
    <location>
        <begin position="373"/>
        <end position="447"/>
    </location>
</feature>
<comment type="similarity">
    <text evidence="8">Belongs to the tRNA(Ile)-lysidine synthase family.</text>
</comment>
<sequence length="454" mass="51601">MKQEIDQFTARHDLLKKGEKLVAAVSGGPDSMAMLHYLSRQPIELSVLHVHHLLREEAEEEAELVKKTAEALDLPFFLRRVNVKDMMKESGTGLQQTARTERYRLFQEVMEETGSRKTATAHHGDDQIETMLMRFTRGSIQGMKGIPVRRPLGAGEVIRPMLGVTKDAIEAYCAEHRIPYRMDISNENKKYMRSRIRHEIVPVLKKENPRLHEAAQWQAEIRAEEESYLNEQAEAALASVILEKKDGTVLIQKKSFAAVPAALQKRAVHLLLTYLRPEALWTRSHVQAVQDLFISEKRPHAAFTAHDLHAETAYETVLLQKGSPESEQPWTAREADVPSRTELPWGVLFAGAEAPADADVSTSIAVSTEELPLIVRPRKPGDRIRTSAGTKKLKKIFIDEKIPAKERERWPIITNRHGTILWVPFLYRAEGTTDFGQTNKQTVQLAYIKKHENR</sequence>
<dbReference type="AlphaFoldDB" id="A0A2T4U440"/>
<evidence type="ECO:0000256" key="6">
    <source>
        <dbReference type="ARBA" id="ARBA00022840"/>
    </source>
</evidence>
<gene>
    <name evidence="8 10" type="primary">tilS</name>
    <name evidence="10" type="ORF">C6Y45_12815</name>
</gene>
<evidence type="ECO:0000256" key="7">
    <source>
        <dbReference type="ARBA" id="ARBA00048539"/>
    </source>
</evidence>
<keyword evidence="2 8" id="KW-0963">Cytoplasm</keyword>
<dbReference type="EMBL" id="PZJJ01000023">
    <property type="protein sequence ID" value="PTL38167.1"/>
    <property type="molecule type" value="Genomic_DNA"/>
</dbReference>
<comment type="caution">
    <text evidence="10">The sequence shown here is derived from an EMBL/GenBank/DDBJ whole genome shotgun (WGS) entry which is preliminary data.</text>
</comment>
<dbReference type="HAMAP" id="MF_01161">
    <property type="entry name" value="tRNA_Ile_lys_synt"/>
    <property type="match status" value="1"/>
</dbReference>
<evidence type="ECO:0000256" key="2">
    <source>
        <dbReference type="ARBA" id="ARBA00022490"/>
    </source>
</evidence>
<organism evidence="10 11">
    <name type="scientific">Alkalicoccus saliphilus</name>
    <dbReference type="NCBI Taxonomy" id="200989"/>
    <lineage>
        <taxon>Bacteria</taxon>
        <taxon>Bacillati</taxon>
        <taxon>Bacillota</taxon>
        <taxon>Bacilli</taxon>
        <taxon>Bacillales</taxon>
        <taxon>Bacillaceae</taxon>
        <taxon>Alkalicoccus</taxon>
    </lineage>
</organism>
<dbReference type="Proteomes" id="UP000240509">
    <property type="component" value="Unassembled WGS sequence"/>
</dbReference>
<keyword evidence="5 8" id="KW-0547">Nucleotide-binding</keyword>
<dbReference type="Pfam" id="PF11734">
    <property type="entry name" value="TilS_C"/>
    <property type="match status" value="1"/>
</dbReference>
<comment type="function">
    <text evidence="8">Ligates lysine onto the cytidine present at position 34 of the AUA codon-specific tRNA(Ile) that contains the anticodon CAU, in an ATP-dependent manner. Cytidine is converted to lysidine, thus changing the amino acid specificity of the tRNA from methionine to isoleucine.</text>
</comment>
<comment type="domain">
    <text evidence="8">The N-terminal region contains the highly conserved SGGXDS motif, predicted to be a P-loop motif involved in ATP binding.</text>
</comment>